<evidence type="ECO:0000313" key="3">
    <source>
        <dbReference type="Proteomes" id="UP000749646"/>
    </source>
</evidence>
<dbReference type="EMBL" id="JAAAHW010003910">
    <property type="protein sequence ID" value="KAF9980082.1"/>
    <property type="molecule type" value="Genomic_DNA"/>
</dbReference>
<sequence>MNKENLFFFAATLIDRENKRVVQGAIAQISHKVHQVREALQRQSHAIEETQSKLELLFSRLAQMEQQNRARGMKRNRQLQQDIQRLEDERWMREWDKE</sequence>
<keyword evidence="3" id="KW-1185">Reference proteome</keyword>
<accession>A0A9P6JNU2</accession>
<reference evidence="2" key="1">
    <citation type="journal article" date="2020" name="Fungal Divers.">
        <title>Resolving the Mortierellaceae phylogeny through synthesis of multi-gene phylogenetics and phylogenomics.</title>
        <authorList>
            <person name="Vandepol N."/>
            <person name="Liber J."/>
            <person name="Desiro A."/>
            <person name="Na H."/>
            <person name="Kennedy M."/>
            <person name="Barry K."/>
            <person name="Grigoriev I.V."/>
            <person name="Miller A.N."/>
            <person name="O'Donnell K."/>
            <person name="Stajich J.E."/>
            <person name="Bonito G."/>
        </authorList>
    </citation>
    <scope>NUCLEOTIDE SEQUENCE</scope>
    <source>
        <strain evidence="2">MES-2147</strain>
    </source>
</reference>
<proteinExistence type="predicted"/>
<protein>
    <submittedName>
        <fullName evidence="2">Uncharacterized protein</fullName>
    </submittedName>
</protein>
<organism evidence="2 3">
    <name type="scientific">Modicella reniformis</name>
    <dbReference type="NCBI Taxonomy" id="1440133"/>
    <lineage>
        <taxon>Eukaryota</taxon>
        <taxon>Fungi</taxon>
        <taxon>Fungi incertae sedis</taxon>
        <taxon>Mucoromycota</taxon>
        <taxon>Mortierellomycotina</taxon>
        <taxon>Mortierellomycetes</taxon>
        <taxon>Mortierellales</taxon>
        <taxon>Mortierellaceae</taxon>
        <taxon>Modicella</taxon>
    </lineage>
</organism>
<evidence type="ECO:0000256" key="1">
    <source>
        <dbReference type="SAM" id="Coils"/>
    </source>
</evidence>
<gene>
    <name evidence="2" type="ORF">BGZ65_005575</name>
</gene>
<feature type="coiled-coil region" evidence="1">
    <location>
        <begin position="47"/>
        <end position="89"/>
    </location>
</feature>
<dbReference type="Proteomes" id="UP000749646">
    <property type="component" value="Unassembled WGS sequence"/>
</dbReference>
<dbReference type="AlphaFoldDB" id="A0A9P6JNU2"/>
<evidence type="ECO:0000313" key="2">
    <source>
        <dbReference type="EMBL" id="KAF9980082.1"/>
    </source>
</evidence>
<name>A0A9P6JNU2_9FUNG</name>
<dbReference type="OrthoDB" id="3219396at2759"/>
<comment type="caution">
    <text evidence="2">The sequence shown here is derived from an EMBL/GenBank/DDBJ whole genome shotgun (WGS) entry which is preliminary data.</text>
</comment>
<keyword evidence="1" id="KW-0175">Coiled coil</keyword>